<accession>A0ABT0E956</accession>
<feature type="domain" description="HTH araC/xylS-type" evidence="5">
    <location>
        <begin position="232"/>
        <end position="330"/>
    </location>
</feature>
<dbReference type="Gene3D" id="1.10.10.60">
    <property type="entry name" value="Homeodomain-like"/>
    <property type="match status" value="1"/>
</dbReference>
<dbReference type="InterPro" id="IPR009057">
    <property type="entry name" value="Homeodomain-like_sf"/>
</dbReference>
<evidence type="ECO:0000313" key="7">
    <source>
        <dbReference type="Proteomes" id="UP001165524"/>
    </source>
</evidence>
<dbReference type="InterPro" id="IPR018060">
    <property type="entry name" value="HTH_AraC"/>
</dbReference>
<keyword evidence="7" id="KW-1185">Reference proteome</keyword>
<evidence type="ECO:0000256" key="3">
    <source>
        <dbReference type="ARBA" id="ARBA00023163"/>
    </source>
</evidence>
<keyword evidence="2" id="KW-0238">DNA-binding</keyword>
<proteinExistence type="predicted"/>
<dbReference type="SUPFAM" id="SSF46689">
    <property type="entry name" value="Homeodomain-like"/>
    <property type="match status" value="1"/>
</dbReference>
<gene>
    <name evidence="6" type="ORF">MU846_11675</name>
</gene>
<dbReference type="SMART" id="SM00342">
    <property type="entry name" value="HTH_ARAC"/>
    <property type="match status" value="1"/>
</dbReference>
<dbReference type="InterPro" id="IPR032687">
    <property type="entry name" value="AraC-type_N"/>
</dbReference>
<dbReference type="EMBL" id="JALKII010000008">
    <property type="protein sequence ID" value="MCK0538371.1"/>
    <property type="molecule type" value="Genomic_DNA"/>
</dbReference>
<evidence type="ECO:0000313" key="6">
    <source>
        <dbReference type="EMBL" id="MCK0538371.1"/>
    </source>
</evidence>
<evidence type="ECO:0000256" key="2">
    <source>
        <dbReference type="ARBA" id="ARBA00023125"/>
    </source>
</evidence>
<comment type="caution">
    <text evidence="6">The sequence shown here is derived from an EMBL/GenBank/DDBJ whole genome shotgun (WGS) entry which is preliminary data.</text>
</comment>
<feature type="region of interest" description="Disordered" evidence="4">
    <location>
        <begin position="322"/>
        <end position="353"/>
    </location>
</feature>
<keyword evidence="3" id="KW-0804">Transcription</keyword>
<dbReference type="PANTHER" id="PTHR47894">
    <property type="entry name" value="HTH-TYPE TRANSCRIPTIONAL REGULATOR GADX"/>
    <property type="match status" value="1"/>
</dbReference>
<keyword evidence="1" id="KW-0805">Transcription regulation</keyword>
<evidence type="ECO:0000256" key="4">
    <source>
        <dbReference type="SAM" id="MobiDB-lite"/>
    </source>
</evidence>
<sequence>MSMLLRLTGAWTGLLTDWLDTEAMPAPDIRATLAHYAPDDAVPPEVWRDLLTRAVALRPEHTAPELAIGSGVQPHHVGVLGYLVLATDTLGEAMLAYQRYERLFYGVNVAEVAISGASTELRWPATAVPLGQLADGAAIAALITFLRRQWAEPLSPMQVRFSGEPHSPEAEEAYAAFFRCPVVFNDVHVAVRFPTPLLALPMPHRDPALRTLLDRQAQALLRTMPESSAFHRALRQALPRLLTDGRGSLQDMAAALHMSPRTLQRRLSEHGANWQQFLDHARAGLAAEYLADHTLSLSDVALLLGFSEQSAFTRAFRRWHGSTPGRWRRHASELPSALTPLAPDEPAGPNKDD</sequence>
<dbReference type="PANTHER" id="PTHR47894:SF1">
    <property type="entry name" value="HTH-TYPE TRANSCRIPTIONAL REGULATOR VQSM"/>
    <property type="match status" value="1"/>
</dbReference>
<dbReference type="Proteomes" id="UP001165524">
    <property type="component" value="Unassembled WGS sequence"/>
</dbReference>
<name>A0ABT0E956_9GAMM</name>
<dbReference type="PROSITE" id="PS00041">
    <property type="entry name" value="HTH_ARAC_FAMILY_1"/>
    <property type="match status" value="1"/>
</dbReference>
<dbReference type="Pfam" id="PF12833">
    <property type="entry name" value="HTH_18"/>
    <property type="match status" value="1"/>
</dbReference>
<dbReference type="PROSITE" id="PS01124">
    <property type="entry name" value="HTH_ARAC_FAMILY_2"/>
    <property type="match status" value="1"/>
</dbReference>
<protein>
    <submittedName>
        <fullName evidence="6">AraC family transcriptional regulator</fullName>
    </submittedName>
</protein>
<reference evidence="6" key="1">
    <citation type="submission" date="2022-04" db="EMBL/GenBank/DDBJ databases">
        <title>Alcanivorax sp. CY1518 draft genome sequence.</title>
        <authorList>
            <person name="Zhao G."/>
            <person name="An M."/>
        </authorList>
    </citation>
    <scope>NUCLEOTIDE SEQUENCE</scope>
    <source>
        <strain evidence="6">CY1518</strain>
    </source>
</reference>
<dbReference type="InterPro" id="IPR020449">
    <property type="entry name" value="Tscrpt_reg_AraC-type_HTH"/>
</dbReference>
<dbReference type="Pfam" id="PF12625">
    <property type="entry name" value="Arabinose_bd"/>
    <property type="match status" value="1"/>
</dbReference>
<dbReference type="PRINTS" id="PR00032">
    <property type="entry name" value="HTHARAC"/>
</dbReference>
<evidence type="ECO:0000259" key="5">
    <source>
        <dbReference type="PROSITE" id="PS01124"/>
    </source>
</evidence>
<evidence type="ECO:0000256" key="1">
    <source>
        <dbReference type="ARBA" id="ARBA00023015"/>
    </source>
</evidence>
<dbReference type="InterPro" id="IPR018062">
    <property type="entry name" value="HTH_AraC-typ_CS"/>
</dbReference>
<organism evidence="6 7">
    <name type="scientific">Alcanivorax quisquiliarum</name>
    <dbReference type="NCBI Taxonomy" id="2933565"/>
    <lineage>
        <taxon>Bacteria</taxon>
        <taxon>Pseudomonadati</taxon>
        <taxon>Pseudomonadota</taxon>
        <taxon>Gammaproteobacteria</taxon>
        <taxon>Oceanospirillales</taxon>
        <taxon>Alcanivoracaceae</taxon>
        <taxon>Alcanivorax</taxon>
    </lineage>
</organism>
<dbReference type="RefSeq" id="WP_246952930.1">
    <property type="nucleotide sequence ID" value="NZ_JALKII010000008.1"/>
</dbReference>